<dbReference type="SMART" id="SM00673">
    <property type="entry name" value="CARP"/>
    <property type="match status" value="2"/>
</dbReference>
<protein>
    <submittedName>
        <fullName evidence="6">C-CAP/cofactor C-like domain-containing protein</fullName>
    </submittedName>
</protein>
<sequence>MSMNEKSSKIDVSQCSGEYWMSNLPEEVTRKPLVCLAIPGSHDSFTHLLFDKYPVANDEGRFIREIGRFRLVRRFIRRWAITQRFSVTKQLYAGVRYFDIRLTIPLSTKLNGVRVLHALYGDCIEQLLLYINIFLDAHPREIVILDFNHLYNFNSNEYIKFLEMVENVFGRKLCLRGKDITKISLASMWQLGYQVITISAAETTTHQSTSWIWDSSCIISPYANVDRNDKLVKFLNRTLRDHRQGPRNVFFVTQAILTVKWDKEKSDPEQYRFVDLCDEIAIKSNGHIAGEQFIIERCKECCILLLDHLAAVNIDDCEECFIVIGPCKGSVFIRDCKNIALFTICQQFRSRDCSNIDVFLFCTTKPIIESSKLMRFRSLALSYDKLEEHITKASLSPFTNNWSNVHDFTPEDVSNFEICCTEYDQIKKMDIVKDIENIQFIREQSVLPLYTIANNAIGKDFDNSLVLQKMLILCMERANEALLSFYDRILKFLRKILAQGAQLITTKDMIIRKKELPSSFISKYIKSSGRLVTLEIAWNEEEVKRNIRMASDTMKVVEDRDFEHYRANLYRFAQMQTEIC</sequence>
<dbReference type="InterPro" id="IPR012945">
    <property type="entry name" value="Tubulin-bd_cofactor_C_dom"/>
</dbReference>
<organism evidence="6">
    <name type="scientific">Onchocerca ochengi</name>
    <name type="common">Filarial nematode worm</name>
    <dbReference type="NCBI Taxonomy" id="42157"/>
    <lineage>
        <taxon>Eukaryota</taxon>
        <taxon>Metazoa</taxon>
        <taxon>Ecdysozoa</taxon>
        <taxon>Nematoda</taxon>
        <taxon>Chromadorea</taxon>
        <taxon>Rhabditida</taxon>
        <taxon>Spirurina</taxon>
        <taxon>Spiruromorpha</taxon>
        <taxon>Filarioidea</taxon>
        <taxon>Onchocercidae</taxon>
        <taxon>Onchocerca</taxon>
    </lineage>
</organism>
<feature type="domain" description="C-CAP/cofactor C-like" evidence="3">
    <location>
        <begin position="258"/>
        <end position="410"/>
    </location>
</feature>
<gene>
    <name evidence="4" type="ORF">NOO_LOCUS1668</name>
</gene>
<dbReference type="Proteomes" id="UP000271087">
    <property type="component" value="Unassembled WGS sequence"/>
</dbReference>
<accession>A0A182E135</accession>
<reference evidence="6" key="1">
    <citation type="submission" date="2016-06" db="UniProtKB">
        <authorList>
            <consortium name="WormBaseParasite"/>
        </authorList>
    </citation>
    <scope>IDENTIFICATION</scope>
</reference>
<dbReference type="AlphaFoldDB" id="A0A182E135"/>
<evidence type="ECO:0000313" key="5">
    <source>
        <dbReference type="Proteomes" id="UP000271087"/>
    </source>
</evidence>
<dbReference type="SUPFAM" id="SSF51695">
    <property type="entry name" value="PLC-like phosphodiesterases"/>
    <property type="match status" value="1"/>
</dbReference>
<evidence type="ECO:0000313" key="6">
    <source>
        <dbReference type="WBParaSite" id="nOo.2.0.1.t01668-RA"/>
    </source>
</evidence>
<dbReference type="GO" id="GO:0005096">
    <property type="term" value="F:GTPase activator activity"/>
    <property type="evidence" value="ECO:0007669"/>
    <property type="project" value="InterPro"/>
</dbReference>
<dbReference type="PANTHER" id="PTHR15440:SF0">
    <property type="entry name" value="PROTEIN XRP2"/>
    <property type="match status" value="1"/>
</dbReference>
<evidence type="ECO:0000313" key="4">
    <source>
        <dbReference type="EMBL" id="VDK64647.1"/>
    </source>
</evidence>
<dbReference type="GO" id="GO:0005929">
    <property type="term" value="C:cilium"/>
    <property type="evidence" value="ECO:0007669"/>
    <property type="project" value="TreeGrafter"/>
</dbReference>
<dbReference type="PANTHER" id="PTHR15440">
    <property type="entry name" value="XRP2 PROTEIN"/>
    <property type="match status" value="1"/>
</dbReference>
<name>A0A182E135_ONCOC</name>
<dbReference type="InterPro" id="IPR017901">
    <property type="entry name" value="C-CAP_CF_C-like"/>
</dbReference>
<reference evidence="4 5" key="2">
    <citation type="submission" date="2018-08" db="EMBL/GenBank/DDBJ databases">
        <authorList>
            <person name="Laetsch R D."/>
            <person name="Stevens L."/>
            <person name="Kumar S."/>
            <person name="Blaxter L. M."/>
        </authorList>
    </citation>
    <scope>NUCLEOTIDE SEQUENCE [LARGE SCALE GENOMIC DNA]</scope>
</reference>
<dbReference type="OrthoDB" id="194775at2759"/>
<dbReference type="GO" id="GO:0000166">
    <property type="term" value="F:nucleotide binding"/>
    <property type="evidence" value="ECO:0007669"/>
    <property type="project" value="UniProtKB-KW"/>
</dbReference>
<dbReference type="Pfam" id="PF07986">
    <property type="entry name" value="TBCC"/>
    <property type="match status" value="1"/>
</dbReference>
<proteinExistence type="inferred from homology"/>
<dbReference type="InterPro" id="IPR016098">
    <property type="entry name" value="CAP/MinC_C"/>
</dbReference>
<dbReference type="PROSITE" id="PS51329">
    <property type="entry name" value="C_CAP_COFACTOR_C"/>
    <property type="match status" value="1"/>
</dbReference>
<evidence type="ECO:0000259" key="3">
    <source>
        <dbReference type="PROSITE" id="PS51329"/>
    </source>
</evidence>
<dbReference type="GO" id="GO:1990075">
    <property type="term" value="C:periciliary membrane compartment"/>
    <property type="evidence" value="ECO:0007669"/>
    <property type="project" value="TreeGrafter"/>
</dbReference>
<dbReference type="Gene3D" id="2.160.20.70">
    <property type="match status" value="1"/>
</dbReference>
<dbReference type="WBParaSite" id="nOo.2.0.1.t01668-RA">
    <property type="protein sequence ID" value="nOo.2.0.1.t01668-RA"/>
    <property type="gene ID" value="nOo.2.0.1.g01668"/>
</dbReference>
<evidence type="ECO:0000256" key="1">
    <source>
        <dbReference type="ARBA" id="ARBA00008848"/>
    </source>
</evidence>
<dbReference type="GO" id="GO:0006629">
    <property type="term" value="P:lipid metabolic process"/>
    <property type="evidence" value="ECO:0007669"/>
    <property type="project" value="InterPro"/>
</dbReference>
<dbReference type="InterPro" id="IPR039093">
    <property type="entry name" value="XRP2"/>
</dbReference>
<dbReference type="EMBL" id="UYRW01000221">
    <property type="protein sequence ID" value="VDK64647.1"/>
    <property type="molecule type" value="Genomic_DNA"/>
</dbReference>
<keyword evidence="5" id="KW-1185">Reference proteome</keyword>
<dbReference type="STRING" id="42157.A0A182E135"/>
<evidence type="ECO:0000256" key="2">
    <source>
        <dbReference type="ARBA" id="ARBA00022741"/>
    </source>
</evidence>
<dbReference type="GO" id="GO:0008081">
    <property type="term" value="F:phosphoric diester hydrolase activity"/>
    <property type="evidence" value="ECO:0007669"/>
    <property type="project" value="InterPro"/>
</dbReference>
<keyword evidence="2" id="KW-0547">Nucleotide-binding</keyword>
<dbReference type="GO" id="GO:0006892">
    <property type="term" value="P:post-Golgi vesicle-mediated transport"/>
    <property type="evidence" value="ECO:0007669"/>
    <property type="project" value="TreeGrafter"/>
</dbReference>
<dbReference type="PROSITE" id="PS50007">
    <property type="entry name" value="PIPLC_X_DOMAIN"/>
    <property type="match status" value="1"/>
</dbReference>
<comment type="similarity">
    <text evidence="1">Belongs to the TBCC family.</text>
</comment>
<dbReference type="InterPro" id="IPR006599">
    <property type="entry name" value="CARP_motif"/>
</dbReference>
<dbReference type="InterPro" id="IPR017946">
    <property type="entry name" value="PLC-like_Pdiesterase_TIM-brl"/>
</dbReference>